<evidence type="ECO:0000256" key="2">
    <source>
        <dbReference type="ARBA" id="ARBA00009160"/>
    </source>
</evidence>
<dbReference type="Pfam" id="PF04930">
    <property type="entry name" value="FUN14"/>
    <property type="match status" value="1"/>
</dbReference>
<feature type="transmembrane region" description="Helical" evidence="6">
    <location>
        <begin position="45"/>
        <end position="62"/>
    </location>
</feature>
<dbReference type="Proteomes" id="UP000240010">
    <property type="component" value="Unassembled WGS sequence"/>
</dbReference>
<evidence type="ECO:0000313" key="8">
    <source>
        <dbReference type="Proteomes" id="UP000240010"/>
    </source>
</evidence>
<evidence type="ECO:0000256" key="1">
    <source>
        <dbReference type="ARBA" id="ARBA00004370"/>
    </source>
</evidence>
<proteinExistence type="inferred from homology"/>
<sequence length="115" mass="11893">MNTHSVDAASSTDIFSSTFLLGNVGAPFAIGLAVGYFAKKMLRTALFMGGAAITLLFVAEYYDIIDITDEKLQHAASAATEAAKNSGGFLVDRLTSITSKGASGVGGFFVGFKLG</sequence>
<evidence type="ECO:0000256" key="3">
    <source>
        <dbReference type="ARBA" id="ARBA00022692"/>
    </source>
</evidence>
<organism evidence="7 8">
    <name type="scientific">Methylobacter tundripaludum</name>
    <dbReference type="NCBI Taxonomy" id="173365"/>
    <lineage>
        <taxon>Bacteria</taxon>
        <taxon>Pseudomonadati</taxon>
        <taxon>Pseudomonadota</taxon>
        <taxon>Gammaproteobacteria</taxon>
        <taxon>Methylococcales</taxon>
        <taxon>Methylococcaceae</taxon>
        <taxon>Methylobacter</taxon>
    </lineage>
</organism>
<accession>A0A2S6HI57</accession>
<gene>
    <name evidence="7" type="ORF">B0F87_102167</name>
</gene>
<comment type="similarity">
    <text evidence="2">Belongs to the FUN14 family.</text>
</comment>
<keyword evidence="4 6" id="KW-1133">Transmembrane helix</keyword>
<feature type="transmembrane region" description="Helical" evidence="6">
    <location>
        <begin position="20"/>
        <end position="38"/>
    </location>
</feature>
<evidence type="ECO:0000256" key="4">
    <source>
        <dbReference type="ARBA" id="ARBA00022989"/>
    </source>
</evidence>
<evidence type="ECO:0000313" key="7">
    <source>
        <dbReference type="EMBL" id="PPK77061.1"/>
    </source>
</evidence>
<reference evidence="7 8" key="1">
    <citation type="submission" date="2018-02" db="EMBL/GenBank/DDBJ databases">
        <title>Subsurface microbial communities from deep shales in Ohio and West Virginia, USA.</title>
        <authorList>
            <person name="Wrighton K."/>
        </authorList>
    </citation>
    <scope>NUCLEOTIDE SEQUENCE [LARGE SCALE GENOMIC DNA]</scope>
    <source>
        <strain evidence="7 8">OWC-DMM</strain>
    </source>
</reference>
<keyword evidence="3 6" id="KW-0812">Transmembrane</keyword>
<dbReference type="RefSeq" id="WP_104427813.1">
    <property type="nucleotide sequence ID" value="NZ_PTIZ01000002.1"/>
</dbReference>
<evidence type="ECO:0000256" key="5">
    <source>
        <dbReference type="ARBA" id="ARBA00023136"/>
    </source>
</evidence>
<dbReference type="EMBL" id="PTIZ01000002">
    <property type="protein sequence ID" value="PPK77061.1"/>
    <property type="molecule type" value="Genomic_DNA"/>
</dbReference>
<dbReference type="AlphaFoldDB" id="A0A2S6HI57"/>
<name>A0A2S6HI57_9GAMM</name>
<evidence type="ECO:0000256" key="6">
    <source>
        <dbReference type="SAM" id="Phobius"/>
    </source>
</evidence>
<keyword evidence="5 6" id="KW-0472">Membrane</keyword>
<protein>
    <submittedName>
        <fullName evidence="7">Putative membrane protein (Fun14 family)</fullName>
    </submittedName>
</protein>
<comment type="subcellular location">
    <subcellularLocation>
        <location evidence="1">Membrane</location>
    </subcellularLocation>
</comment>
<dbReference type="InterPro" id="IPR007014">
    <property type="entry name" value="FUN14"/>
</dbReference>
<comment type="caution">
    <text evidence="7">The sequence shown here is derived from an EMBL/GenBank/DDBJ whole genome shotgun (WGS) entry which is preliminary data.</text>
</comment>
<dbReference type="GO" id="GO:0016020">
    <property type="term" value="C:membrane"/>
    <property type="evidence" value="ECO:0007669"/>
    <property type="project" value="UniProtKB-SubCell"/>
</dbReference>